<keyword evidence="3" id="KW-0408">Iron</keyword>
<evidence type="ECO:0000256" key="4">
    <source>
        <dbReference type="ARBA" id="ARBA00022692"/>
    </source>
</evidence>
<evidence type="ECO:0008006" key="10">
    <source>
        <dbReference type="Google" id="ProtNLM"/>
    </source>
</evidence>
<proteinExistence type="inferred from homology"/>
<dbReference type="GO" id="GO:0061840">
    <property type="term" value="F:high-affinity ferrous iron transmembrane transporter activity"/>
    <property type="evidence" value="ECO:0007669"/>
    <property type="project" value="EnsemblFungi"/>
</dbReference>
<comment type="subcellular location">
    <subcellularLocation>
        <location evidence="1">Membrane</location>
        <topology evidence="1">Multi-pass membrane protein</topology>
    </subcellularLocation>
</comment>
<feature type="transmembrane region" description="Helical" evidence="7">
    <location>
        <begin position="191"/>
        <end position="210"/>
    </location>
</feature>
<evidence type="ECO:0000256" key="6">
    <source>
        <dbReference type="ARBA" id="ARBA00023136"/>
    </source>
</evidence>
<evidence type="ECO:0000256" key="7">
    <source>
        <dbReference type="SAM" id="Phobius"/>
    </source>
</evidence>
<dbReference type="GO" id="GO:0033573">
    <property type="term" value="C:high-affinity iron permease complex"/>
    <property type="evidence" value="ECO:0007669"/>
    <property type="project" value="EnsemblFungi"/>
</dbReference>
<evidence type="ECO:0000256" key="2">
    <source>
        <dbReference type="ARBA" id="ARBA00008333"/>
    </source>
</evidence>
<keyword evidence="3" id="KW-0406">Ion transport</keyword>
<gene>
    <name evidence="8" type="ORF">CANCADRAFT_30511</name>
</gene>
<dbReference type="Pfam" id="PF03239">
    <property type="entry name" value="FTR1"/>
    <property type="match status" value="1"/>
</dbReference>
<feature type="transmembrane region" description="Helical" evidence="7">
    <location>
        <begin position="222"/>
        <end position="244"/>
    </location>
</feature>
<dbReference type="PANTHER" id="PTHR31632:SF2">
    <property type="entry name" value="PLASMA MEMBRANE IRON PERMEASE"/>
    <property type="match status" value="1"/>
</dbReference>
<keyword evidence="6 7" id="KW-0472">Membrane</keyword>
<dbReference type="Proteomes" id="UP000095023">
    <property type="component" value="Unassembled WGS sequence"/>
</dbReference>
<feature type="transmembrane region" description="Helical" evidence="7">
    <location>
        <begin position="88"/>
        <end position="109"/>
    </location>
</feature>
<comment type="similarity">
    <text evidence="2">Belongs to the oxidase-dependent Fe transporter (OFeT) (TC 9.A.10.1) family.</text>
</comment>
<accession>A0A1E4TKP4</accession>
<organism evidence="8 9">
    <name type="scientific">Tortispora caseinolytica NRRL Y-17796</name>
    <dbReference type="NCBI Taxonomy" id="767744"/>
    <lineage>
        <taxon>Eukaryota</taxon>
        <taxon>Fungi</taxon>
        <taxon>Dikarya</taxon>
        <taxon>Ascomycota</taxon>
        <taxon>Saccharomycotina</taxon>
        <taxon>Trigonopsidomycetes</taxon>
        <taxon>Trigonopsidales</taxon>
        <taxon>Trigonopsidaceae</taxon>
        <taxon>Tortispora</taxon>
    </lineage>
</organism>
<dbReference type="EMBL" id="KV453841">
    <property type="protein sequence ID" value="ODV92326.1"/>
    <property type="molecule type" value="Genomic_DNA"/>
</dbReference>
<dbReference type="PANTHER" id="PTHR31632">
    <property type="entry name" value="IRON TRANSPORTER FTH1"/>
    <property type="match status" value="1"/>
</dbReference>
<keyword evidence="9" id="KW-1185">Reference proteome</keyword>
<sequence>MVNVFAPAVFFIVFRETLEASIIISVLLSFLKQSIASTNDNPQLYKALVRQVWVGGLFGLGICLIIGGAFIGVFYGLGSDIWGSTEDIWEGVFSIIASIIISIMGLAMLRMNKMKAKWRVKIAKAILAKDDTGDADMSTRWKRIKYRVTPSKQFTSRYAFFILPFVTTLREGIEAIVFIGGVGLALPATSFPIPVITGFIAGVAVGYLIYKGGNYMSIQIFLIVSTCFLYLVGGGLFSKAVWYFENYAFSQLTGGDASENGVGPGSYDIRKSVWHVNCCNPESSGGWMIFNALFGWQNSATVGSVVSYCAYWIAVMIAILISLYAEKRGDLPFLPMFLRKKWFLDAKEEDLEAAEKIIRQKALGVKNVITKNDEIELSASGSSSDDVAKKDTSN</sequence>
<feature type="transmembrane region" description="Helical" evidence="7">
    <location>
        <begin position="305"/>
        <end position="325"/>
    </location>
</feature>
<keyword evidence="5 7" id="KW-1133">Transmembrane helix</keyword>
<evidence type="ECO:0000256" key="5">
    <source>
        <dbReference type="ARBA" id="ARBA00022989"/>
    </source>
</evidence>
<dbReference type="OrthoDB" id="4364at2759"/>
<feature type="transmembrane region" description="Helical" evidence="7">
    <location>
        <begin position="52"/>
        <end position="76"/>
    </location>
</feature>
<evidence type="ECO:0000313" key="8">
    <source>
        <dbReference type="EMBL" id="ODV92326.1"/>
    </source>
</evidence>
<dbReference type="AlphaFoldDB" id="A0A1E4TKP4"/>
<dbReference type="InterPro" id="IPR004923">
    <property type="entry name" value="FTR1/Fip1/EfeU"/>
</dbReference>
<dbReference type="GO" id="GO:0033215">
    <property type="term" value="P:reductive iron assimilation"/>
    <property type="evidence" value="ECO:0007669"/>
    <property type="project" value="EnsemblFungi"/>
</dbReference>
<feature type="transmembrane region" description="Helical" evidence="7">
    <location>
        <begin position="158"/>
        <end position="185"/>
    </location>
</feature>
<keyword evidence="3" id="KW-0410">Iron transport</keyword>
<name>A0A1E4TKP4_9ASCO</name>
<evidence type="ECO:0000256" key="3">
    <source>
        <dbReference type="ARBA" id="ARBA00022496"/>
    </source>
</evidence>
<protein>
    <recommendedName>
        <fullName evidence="10">Plasma membrane iron permease</fullName>
    </recommendedName>
</protein>
<feature type="transmembrane region" description="Helical" evidence="7">
    <location>
        <begin position="6"/>
        <end position="31"/>
    </location>
</feature>
<evidence type="ECO:0000256" key="1">
    <source>
        <dbReference type="ARBA" id="ARBA00004141"/>
    </source>
</evidence>
<keyword evidence="4 7" id="KW-0812">Transmembrane</keyword>
<keyword evidence="3" id="KW-0813">Transport</keyword>
<evidence type="ECO:0000313" key="9">
    <source>
        <dbReference type="Proteomes" id="UP000095023"/>
    </source>
</evidence>
<reference evidence="9" key="1">
    <citation type="submission" date="2016-02" db="EMBL/GenBank/DDBJ databases">
        <title>Comparative genomics of biotechnologically important yeasts.</title>
        <authorList>
            <consortium name="DOE Joint Genome Institute"/>
            <person name="Riley R."/>
            <person name="Haridas S."/>
            <person name="Wolfe K.H."/>
            <person name="Lopes M.R."/>
            <person name="Hittinger C.T."/>
            <person name="Goker M."/>
            <person name="Salamov A."/>
            <person name="Wisecaver J."/>
            <person name="Long T.M."/>
            <person name="Aerts A.L."/>
            <person name="Barry K."/>
            <person name="Choi C."/>
            <person name="Clum A."/>
            <person name="Coughlan A.Y."/>
            <person name="Deshpande S."/>
            <person name="Douglass A.P."/>
            <person name="Hanson S.J."/>
            <person name="Klenk H.-P."/>
            <person name="Labutti K."/>
            <person name="Lapidus A."/>
            <person name="Lindquist E."/>
            <person name="Lipzen A."/>
            <person name="Meier-Kolthoff J.P."/>
            <person name="Ohm R.A."/>
            <person name="Otillar R.P."/>
            <person name="Pangilinan J."/>
            <person name="Peng Y."/>
            <person name="Rokas A."/>
            <person name="Rosa C.A."/>
            <person name="Scheuner C."/>
            <person name="Sibirny A.A."/>
            <person name="Slot J.C."/>
            <person name="Stielow J.B."/>
            <person name="Sun H."/>
            <person name="Kurtzman C.P."/>
            <person name="Blackwell M."/>
            <person name="Jeffries T.W."/>
            <person name="Grigoriev I.V."/>
        </authorList>
    </citation>
    <scope>NUCLEOTIDE SEQUENCE [LARGE SCALE GENOMIC DNA]</scope>
    <source>
        <strain evidence="9">NRRL Y-17796</strain>
    </source>
</reference>